<dbReference type="OrthoDB" id="4161653at2759"/>
<evidence type="ECO:0000313" key="3">
    <source>
        <dbReference type="EMBL" id="OAP64840.1"/>
    </source>
</evidence>
<evidence type="ECO:0000259" key="2">
    <source>
        <dbReference type="Pfam" id="PF14330"/>
    </source>
</evidence>
<keyword evidence="4" id="KW-1185">Reference proteome</keyword>
<sequence length="209" mass="22478">MNLVDGEENSHSISNGEGKTVAKDHTKDGLFTSETIVIPVSPPGVSISNGTIPVLETKVAANGITKRAAQNGTAHAVRTTSDPQSLRDVAKVIRSKNAGPFQLTFDVIFDDPAVYKAVKSSGLLSRDAMAQLFGRSAEEVVYCGFFDQALAFKLTLPRTRGGQLSCSGGYMESDVHGSQQYMPLMKLPLTEDLRHSLRALNSIRTSEAH</sequence>
<gene>
    <name evidence="3" type="ORF">AYL99_00812</name>
</gene>
<proteinExistence type="predicted"/>
<evidence type="ECO:0000313" key="4">
    <source>
        <dbReference type="Proteomes" id="UP000078343"/>
    </source>
</evidence>
<dbReference type="EMBL" id="LVYI01000001">
    <property type="protein sequence ID" value="OAP64840.1"/>
    <property type="molecule type" value="Genomic_DNA"/>
</dbReference>
<dbReference type="Pfam" id="PF14330">
    <property type="entry name" value="DUF4387"/>
    <property type="match status" value="1"/>
</dbReference>
<dbReference type="InterPro" id="IPR025496">
    <property type="entry name" value="DUF4387"/>
</dbReference>
<comment type="caution">
    <text evidence="3">The sequence shown here is derived from an EMBL/GenBank/DDBJ whole genome shotgun (WGS) entry which is preliminary data.</text>
</comment>
<organism evidence="3 4">
    <name type="scientific">Fonsecaea erecta</name>
    <dbReference type="NCBI Taxonomy" id="1367422"/>
    <lineage>
        <taxon>Eukaryota</taxon>
        <taxon>Fungi</taxon>
        <taxon>Dikarya</taxon>
        <taxon>Ascomycota</taxon>
        <taxon>Pezizomycotina</taxon>
        <taxon>Eurotiomycetes</taxon>
        <taxon>Chaetothyriomycetidae</taxon>
        <taxon>Chaetothyriales</taxon>
        <taxon>Herpotrichiellaceae</taxon>
        <taxon>Fonsecaea</taxon>
    </lineage>
</organism>
<dbReference type="Proteomes" id="UP000078343">
    <property type="component" value="Unassembled WGS sequence"/>
</dbReference>
<dbReference type="GeneID" id="30004982"/>
<feature type="domain" description="DUF4387" evidence="2">
    <location>
        <begin position="86"/>
        <end position="187"/>
    </location>
</feature>
<reference evidence="3 4" key="1">
    <citation type="submission" date="2016-04" db="EMBL/GenBank/DDBJ databases">
        <title>Draft genome of Fonsecaea erecta CBS 125763.</title>
        <authorList>
            <person name="Weiss V.A."/>
            <person name="Vicente V.A."/>
            <person name="Raittz R.T."/>
            <person name="Moreno L.F."/>
            <person name="De Souza E.M."/>
            <person name="Pedrosa F.O."/>
            <person name="Steffens M.B."/>
            <person name="Faoro H."/>
            <person name="Tadra-Sfeir M.Z."/>
            <person name="Najafzadeh M.J."/>
            <person name="Felipe M.S."/>
            <person name="Teixeira M."/>
            <person name="Sun J."/>
            <person name="Xi L."/>
            <person name="Gomes R."/>
            <person name="De Azevedo C.M."/>
            <person name="Salgado C.G."/>
            <person name="Da Silva M.B."/>
            <person name="Nascimento M.F."/>
            <person name="Queiroz-Telles F."/>
            <person name="Attili D.S."/>
            <person name="Gorbushina A."/>
        </authorList>
    </citation>
    <scope>NUCLEOTIDE SEQUENCE [LARGE SCALE GENOMIC DNA]</scope>
    <source>
        <strain evidence="3 4">CBS 125763</strain>
    </source>
</reference>
<feature type="region of interest" description="Disordered" evidence="1">
    <location>
        <begin position="1"/>
        <end position="23"/>
    </location>
</feature>
<protein>
    <recommendedName>
        <fullName evidence="2">DUF4387 domain-containing protein</fullName>
    </recommendedName>
</protein>
<dbReference type="AlphaFoldDB" id="A0A178ZY99"/>
<accession>A0A178ZY99</accession>
<evidence type="ECO:0000256" key="1">
    <source>
        <dbReference type="SAM" id="MobiDB-lite"/>
    </source>
</evidence>
<dbReference type="STRING" id="1367422.A0A178ZY99"/>
<name>A0A178ZY99_9EURO</name>
<dbReference type="RefSeq" id="XP_018698207.1">
    <property type="nucleotide sequence ID" value="XM_018832328.1"/>
</dbReference>